<evidence type="ECO:0000313" key="3">
    <source>
        <dbReference type="Proteomes" id="UP001280581"/>
    </source>
</evidence>
<organism evidence="2 3">
    <name type="scientific">Pseudopithomyces chartarum</name>
    <dbReference type="NCBI Taxonomy" id="1892770"/>
    <lineage>
        <taxon>Eukaryota</taxon>
        <taxon>Fungi</taxon>
        <taxon>Dikarya</taxon>
        <taxon>Ascomycota</taxon>
        <taxon>Pezizomycotina</taxon>
        <taxon>Dothideomycetes</taxon>
        <taxon>Pleosporomycetidae</taxon>
        <taxon>Pleosporales</taxon>
        <taxon>Massarineae</taxon>
        <taxon>Didymosphaeriaceae</taxon>
        <taxon>Pseudopithomyces</taxon>
    </lineage>
</organism>
<feature type="compositionally biased region" description="Acidic residues" evidence="1">
    <location>
        <begin position="1"/>
        <end position="12"/>
    </location>
</feature>
<gene>
    <name evidence="2" type="ORF">GRF29_154g153684</name>
</gene>
<comment type="caution">
    <text evidence="2">The sequence shown here is derived from an EMBL/GenBank/DDBJ whole genome shotgun (WGS) entry which is preliminary data.</text>
</comment>
<feature type="region of interest" description="Disordered" evidence="1">
    <location>
        <begin position="1"/>
        <end position="69"/>
    </location>
</feature>
<sequence length="738" mass="82684">MDDPASDGDVSNDEYKSDTESDKDFAGTETDPQNNVAAGYSSDSFQEPKKSRSVKRSKKDGKSSLRDFANAARPYSKTTFMNRVGIAGMKTFLTQAPFNIDVEAQYPENFRMLYHDADRKPQSRGEAMADKCRELQQLLINDRKSREAEEAGKQTEAERFIRGERTCSAPSINILFPQWPGSLPDSAFVPDSNLTALARADLQSVRHQAEAQFDEVYATDQHFATQEPEYVLGSDGQPLFSARVQQLVYNIVGARIRGQRLRMLHVSESGNQRFQIHEEYQSFRDMLRHELEGNLNLESNVDCLAAAQKLVNHYTATSFAQTKVMPAYQSTATIPDGLLRKWKRATSNDEPQPSPQKKLAGLAKPDAPLLEAQFATSLWSGGPADRPQALLYKDKTTYSNTMASAESPNSDRVYADKQGMEDHQQKPSDATQSFSSTTQALTTTAPTKKPEKTYLQSPSIASWLSQEKVYTEKTMMCKAGRKGMELFLRSQDVDVDTEYPPGKWVFDGQGEKIARNRALMKRCQQVQGDIIAERNADKAEKAKQAGRTNEADNANTAKRSEKDEHFRCEVYTFGQYNALHLHVQAPHIAIAQNPTMQSEDGNRAMLQTRESLRIIRARALQQIKDTRDQGLDTVAAMFFADPTDPVISTSIENLVFKIVECEHRLQGSDGMPSVQPPHSRSDLIQALHSYRAMLVYQLHGAVKWGRGSDPVAMAGGSLVPKHGSETWFITTYLKRRYT</sequence>
<dbReference type="EMBL" id="WVTA01000013">
    <property type="protein sequence ID" value="KAK3202614.1"/>
    <property type="molecule type" value="Genomic_DNA"/>
</dbReference>
<dbReference type="AlphaFoldDB" id="A0AAN6LQH2"/>
<feature type="compositionally biased region" description="Low complexity" evidence="1">
    <location>
        <begin position="430"/>
        <end position="447"/>
    </location>
</feature>
<proteinExistence type="predicted"/>
<name>A0AAN6LQH2_9PLEO</name>
<protein>
    <submittedName>
        <fullName evidence="2">Uncharacterized protein</fullName>
    </submittedName>
</protein>
<evidence type="ECO:0000313" key="2">
    <source>
        <dbReference type="EMBL" id="KAK3202614.1"/>
    </source>
</evidence>
<reference evidence="2 3" key="1">
    <citation type="submission" date="2021-02" db="EMBL/GenBank/DDBJ databases">
        <title>Genome assembly of Pseudopithomyces chartarum.</title>
        <authorList>
            <person name="Jauregui R."/>
            <person name="Singh J."/>
            <person name="Voisey C."/>
        </authorList>
    </citation>
    <scope>NUCLEOTIDE SEQUENCE [LARGE SCALE GENOMIC DNA]</scope>
    <source>
        <strain evidence="2 3">AGR01</strain>
    </source>
</reference>
<feature type="compositionally biased region" description="Basic and acidic residues" evidence="1">
    <location>
        <begin position="13"/>
        <end position="26"/>
    </location>
</feature>
<feature type="region of interest" description="Disordered" evidence="1">
    <location>
        <begin position="416"/>
        <end position="453"/>
    </location>
</feature>
<feature type="compositionally biased region" description="Basic and acidic residues" evidence="1">
    <location>
        <begin position="416"/>
        <end position="426"/>
    </location>
</feature>
<keyword evidence="3" id="KW-1185">Reference proteome</keyword>
<feature type="compositionally biased region" description="Polar residues" evidence="1">
    <location>
        <begin position="30"/>
        <end position="45"/>
    </location>
</feature>
<feature type="region of interest" description="Disordered" evidence="1">
    <location>
        <begin position="537"/>
        <end position="561"/>
    </location>
</feature>
<accession>A0AAN6LQH2</accession>
<dbReference type="Proteomes" id="UP001280581">
    <property type="component" value="Unassembled WGS sequence"/>
</dbReference>
<evidence type="ECO:0000256" key="1">
    <source>
        <dbReference type="SAM" id="MobiDB-lite"/>
    </source>
</evidence>